<name>A0ABQ8A670_BRANA</name>
<protein>
    <submittedName>
        <fullName evidence="1">Uncharacterized protein</fullName>
    </submittedName>
</protein>
<comment type="caution">
    <text evidence="1">The sequence shown here is derived from an EMBL/GenBank/DDBJ whole genome shotgun (WGS) entry which is preliminary data.</text>
</comment>
<organism evidence="1 2">
    <name type="scientific">Brassica napus</name>
    <name type="common">Rape</name>
    <dbReference type="NCBI Taxonomy" id="3708"/>
    <lineage>
        <taxon>Eukaryota</taxon>
        <taxon>Viridiplantae</taxon>
        <taxon>Streptophyta</taxon>
        <taxon>Embryophyta</taxon>
        <taxon>Tracheophyta</taxon>
        <taxon>Spermatophyta</taxon>
        <taxon>Magnoliopsida</taxon>
        <taxon>eudicotyledons</taxon>
        <taxon>Gunneridae</taxon>
        <taxon>Pentapetalae</taxon>
        <taxon>rosids</taxon>
        <taxon>malvids</taxon>
        <taxon>Brassicales</taxon>
        <taxon>Brassicaceae</taxon>
        <taxon>Brassiceae</taxon>
        <taxon>Brassica</taxon>
    </lineage>
</organism>
<dbReference type="EMBL" id="JAGKQM010000013">
    <property type="protein sequence ID" value="KAH0888035.1"/>
    <property type="molecule type" value="Genomic_DNA"/>
</dbReference>
<accession>A0ABQ8A670</accession>
<proteinExistence type="predicted"/>
<evidence type="ECO:0000313" key="1">
    <source>
        <dbReference type="EMBL" id="KAH0888035.1"/>
    </source>
</evidence>
<gene>
    <name evidence="1" type="ORF">HID58_050464</name>
</gene>
<feature type="non-terminal residue" evidence="1">
    <location>
        <position position="1"/>
    </location>
</feature>
<evidence type="ECO:0000313" key="2">
    <source>
        <dbReference type="Proteomes" id="UP000824890"/>
    </source>
</evidence>
<keyword evidence="2" id="KW-1185">Reference proteome</keyword>
<sequence>GAEKNEETEAGTTGVLSLSDIIYRSEANSEVHMICRDPKEKNIVIVMRKWRLIFTPPCQMMDLEGAIVMKGRYVGHCNVGTDIKQASFLGQRGKQKGRLMKVLVGDEAGF</sequence>
<reference evidence="1 2" key="1">
    <citation type="submission" date="2021-05" db="EMBL/GenBank/DDBJ databases">
        <title>Genome Assembly of Synthetic Allotetraploid Brassica napus Reveals Homoeologous Exchanges between Subgenomes.</title>
        <authorList>
            <person name="Davis J.T."/>
        </authorList>
    </citation>
    <scope>NUCLEOTIDE SEQUENCE [LARGE SCALE GENOMIC DNA]</scope>
    <source>
        <strain evidence="2">cv. Da-Ae</strain>
        <tissue evidence="1">Seedling</tissue>
    </source>
</reference>
<dbReference type="Proteomes" id="UP000824890">
    <property type="component" value="Unassembled WGS sequence"/>
</dbReference>
<feature type="non-terminal residue" evidence="1">
    <location>
        <position position="110"/>
    </location>
</feature>